<name>A0ABQ1U4B5_9BACT</name>
<keyword evidence="3" id="KW-1185">Reference proteome</keyword>
<comment type="caution">
    <text evidence="2">The sequence shown here is derived from an EMBL/GenBank/DDBJ whole genome shotgun (WGS) entry which is preliminary data.</text>
</comment>
<sequence>MGDLKQTIKQEYRSFLDTTFKGLEIRTPLFYNWPFSLRFDLQTGKTDTDEYFIEVVRRATALFKAAFSNDEALFLVLTDYKYKRRKIRFSNYIFKQIQNLIKEEVTYIRPAFLYKTDEQNGKKIIAIVKIEAERLNYQNVLSAIANTDFPPRQPRLDGKSILSVKEIHLINTTRRLVFHMYDDRGLDIVAPDLETLKPFYIKYNDWILDYDRKEIDKQFDKTI</sequence>
<organism evidence="2 3">
    <name type="scientific">Hymenobacter cavernae</name>
    <dbReference type="NCBI Taxonomy" id="2044852"/>
    <lineage>
        <taxon>Bacteria</taxon>
        <taxon>Pseudomonadati</taxon>
        <taxon>Bacteroidota</taxon>
        <taxon>Cytophagia</taxon>
        <taxon>Cytophagales</taxon>
        <taxon>Hymenobacteraceae</taxon>
        <taxon>Hymenobacter</taxon>
    </lineage>
</organism>
<evidence type="ECO:0000313" key="2">
    <source>
        <dbReference type="EMBL" id="GGF10043.1"/>
    </source>
</evidence>
<evidence type="ECO:0000313" key="3">
    <source>
        <dbReference type="Proteomes" id="UP000632273"/>
    </source>
</evidence>
<protein>
    <recommendedName>
        <fullName evidence="1">DUF3885 domain-containing protein</fullName>
    </recommendedName>
</protein>
<dbReference type="Proteomes" id="UP000632273">
    <property type="component" value="Unassembled WGS sequence"/>
</dbReference>
<feature type="domain" description="DUF3885" evidence="1">
    <location>
        <begin position="14"/>
        <end position="211"/>
    </location>
</feature>
<dbReference type="InterPro" id="IPR024976">
    <property type="entry name" value="DUF3885"/>
</dbReference>
<accession>A0ABQ1U4B5</accession>
<reference evidence="3" key="1">
    <citation type="journal article" date="2019" name="Int. J. Syst. Evol. Microbiol.">
        <title>The Global Catalogue of Microorganisms (GCM) 10K type strain sequencing project: providing services to taxonomists for standard genome sequencing and annotation.</title>
        <authorList>
            <consortium name="The Broad Institute Genomics Platform"/>
            <consortium name="The Broad Institute Genome Sequencing Center for Infectious Disease"/>
            <person name="Wu L."/>
            <person name="Ma J."/>
        </authorList>
    </citation>
    <scope>NUCLEOTIDE SEQUENCE [LARGE SCALE GENOMIC DNA]</scope>
    <source>
        <strain evidence="3">CGMCC 1.15197</strain>
    </source>
</reference>
<dbReference type="RefSeq" id="WP_188813921.1">
    <property type="nucleotide sequence ID" value="NZ_BMHT01000003.1"/>
</dbReference>
<proteinExistence type="predicted"/>
<dbReference type="EMBL" id="BMHT01000003">
    <property type="protein sequence ID" value="GGF10043.1"/>
    <property type="molecule type" value="Genomic_DNA"/>
</dbReference>
<evidence type="ECO:0000259" key="1">
    <source>
        <dbReference type="Pfam" id="PF13021"/>
    </source>
</evidence>
<gene>
    <name evidence="2" type="ORF">GCM10011383_21550</name>
</gene>
<dbReference type="Pfam" id="PF13021">
    <property type="entry name" value="DUF3885"/>
    <property type="match status" value="1"/>
</dbReference>